<keyword evidence="10" id="KW-0998">Cell outer membrane</keyword>
<evidence type="ECO:0000313" key="14">
    <source>
        <dbReference type="Proteomes" id="UP001629246"/>
    </source>
</evidence>
<dbReference type="Gene3D" id="1.20.5.2280">
    <property type="match status" value="1"/>
</dbReference>
<evidence type="ECO:0000256" key="1">
    <source>
        <dbReference type="ARBA" id="ARBA00004241"/>
    </source>
</evidence>
<keyword evidence="5" id="KW-1134">Transmembrane beta strand</keyword>
<dbReference type="SUPFAM" id="SSF54523">
    <property type="entry name" value="Pili subunits"/>
    <property type="match status" value="1"/>
</dbReference>
<dbReference type="Pfam" id="PF05662">
    <property type="entry name" value="YadA_stalk"/>
    <property type="match status" value="2"/>
</dbReference>
<dbReference type="InterPro" id="IPR011049">
    <property type="entry name" value="Serralysin-like_metalloprot_C"/>
</dbReference>
<dbReference type="Gene3D" id="6.10.250.2040">
    <property type="match status" value="1"/>
</dbReference>
<dbReference type="InterPro" id="IPR045584">
    <property type="entry name" value="Pilin-like"/>
</dbReference>
<proteinExistence type="inferred from homology"/>
<dbReference type="SUPFAM" id="SSF101967">
    <property type="entry name" value="Adhesin YadA, collagen-binding domain"/>
    <property type="match status" value="1"/>
</dbReference>
<organism evidence="13 14">
    <name type="scientific">Herbaspirillum lusitanum</name>
    <dbReference type="NCBI Taxonomy" id="213312"/>
    <lineage>
        <taxon>Bacteria</taxon>
        <taxon>Pseudomonadati</taxon>
        <taxon>Pseudomonadota</taxon>
        <taxon>Betaproteobacteria</taxon>
        <taxon>Burkholderiales</taxon>
        <taxon>Oxalobacteraceae</taxon>
        <taxon>Herbaspirillum</taxon>
    </lineage>
</organism>
<gene>
    <name evidence="13" type="ORF">PQR62_16770</name>
</gene>
<name>A0ABW9AD38_9BURK</name>
<evidence type="ECO:0000256" key="2">
    <source>
        <dbReference type="ARBA" id="ARBA00004442"/>
    </source>
</evidence>
<comment type="similarity">
    <text evidence="3">Belongs to the autotransporter-2 (AT-2) (TC 1.B.40) family.</text>
</comment>
<keyword evidence="4" id="KW-0813">Transport</keyword>
<evidence type="ECO:0000259" key="11">
    <source>
        <dbReference type="Pfam" id="PF03895"/>
    </source>
</evidence>
<feature type="domain" description="Trimeric autotransporter adhesin YadA-like C-terminal membrane anchor" evidence="11">
    <location>
        <begin position="128"/>
        <end position="188"/>
    </location>
</feature>
<evidence type="ECO:0000256" key="7">
    <source>
        <dbReference type="ARBA" id="ARBA00022729"/>
    </source>
</evidence>
<keyword evidence="7" id="KW-0732">Signal</keyword>
<accession>A0ABW9AD38</accession>
<keyword evidence="9" id="KW-0472">Membrane</keyword>
<dbReference type="Gene3D" id="3.30.1300.30">
    <property type="entry name" value="GSPII I/J protein-like"/>
    <property type="match status" value="1"/>
</dbReference>
<keyword evidence="8" id="KW-0653">Protein transport</keyword>
<dbReference type="Proteomes" id="UP001629246">
    <property type="component" value="Unassembled WGS sequence"/>
</dbReference>
<evidence type="ECO:0000256" key="9">
    <source>
        <dbReference type="ARBA" id="ARBA00023136"/>
    </source>
</evidence>
<dbReference type="InterPro" id="IPR008635">
    <property type="entry name" value="Coiled_stalk_dom"/>
</dbReference>
<dbReference type="InterPro" id="IPR005594">
    <property type="entry name" value="YadA_C"/>
</dbReference>
<feature type="domain" description="Trimeric autotransporter adhesin YadA-like stalk" evidence="12">
    <location>
        <begin position="63"/>
        <end position="99"/>
    </location>
</feature>
<comment type="subcellular location">
    <subcellularLocation>
        <location evidence="2">Cell outer membrane</location>
    </subcellularLocation>
    <subcellularLocation>
        <location evidence="1">Cell surface</location>
    </subcellularLocation>
</comment>
<sequence length="188" mass="18312">MAAGSAGTDAVNVNQLTAVADSLSSQISALGGGGGSGSGTNVTYDSAAKAKITLNAGGTPVTLSNVAAGVAGTDAVNVNQLNSGISSAVSQSNQYTDSQIQSVRGDLDTARRDANGGIASAMAVAGLPQPTEAGRSMLAVSGGTYEGQSGMALGLSTITDNGKWVIKASATTNTRGRTGAVVGAGFQW</sequence>
<keyword evidence="6" id="KW-0812">Transmembrane</keyword>
<dbReference type="EMBL" id="JAQQFM010000007">
    <property type="protein sequence ID" value="MFL9925932.1"/>
    <property type="molecule type" value="Genomic_DNA"/>
</dbReference>
<protein>
    <submittedName>
        <fullName evidence="13">YadA-like family protein</fullName>
    </submittedName>
</protein>
<evidence type="ECO:0000256" key="8">
    <source>
        <dbReference type="ARBA" id="ARBA00022927"/>
    </source>
</evidence>
<comment type="caution">
    <text evidence="13">The sequence shown here is derived from an EMBL/GenBank/DDBJ whole genome shotgun (WGS) entry which is preliminary data.</text>
</comment>
<keyword evidence="14" id="KW-1185">Reference proteome</keyword>
<dbReference type="Pfam" id="PF03895">
    <property type="entry name" value="YadA_anchor"/>
    <property type="match status" value="1"/>
</dbReference>
<evidence type="ECO:0000256" key="5">
    <source>
        <dbReference type="ARBA" id="ARBA00022452"/>
    </source>
</evidence>
<evidence type="ECO:0000256" key="4">
    <source>
        <dbReference type="ARBA" id="ARBA00022448"/>
    </source>
</evidence>
<evidence type="ECO:0000256" key="3">
    <source>
        <dbReference type="ARBA" id="ARBA00005848"/>
    </source>
</evidence>
<evidence type="ECO:0000256" key="10">
    <source>
        <dbReference type="ARBA" id="ARBA00023237"/>
    </source>
</evidence>
<feature type="domain" description="Trimeric autotransporter adhesin YadA-like stalk" evidence="12">
    <location>
        <begin position="2"/>
        <end position="36"/>
    </location>
</feature>
<evidence type="ECO:0000313" key="13">
    <source>
        <dbReference type="EMBL" id="MFL9925932.1"/>
    </source>
</evidence>
<evidence type="ECO:0000256" key="6">
    <source>
        <dbReference type="ARBA" id="ARBA00022692"/>
    </source>
</evidence>
<evidence type="ECO:0000259" key="12">
    <source>
        <dbReference type="Pfam" id="PF05662"/>
    </source>
</evidence>
<reference evidence="13 14" key="1">
    <citation type="journal article" date="2024" name="Chem. Sci.">
        <title>Discovery of megapolipeptins by genome mining of a Burkholderiales bacteria collection.</title>
        <authorList>
            <person name="Paulo B.S."/>
            <person name="Recchia M.J.J."/>
            <person name="Lee S."/>
            <person name="Fergusson C.H."/>
            <person name="Romanowski S.B."/>
            <person name="Hernandez A."/>
            <person name="Krull N."/>
            <person name="Liu D.Y."/>
            <person name="Cavanagh H."/>
            <person name="Bos A."/>
            <person name="Gray C.A."/>
            <person name="Murphy B.T."/>
            <person name="Linington R.G."/>
            <person name="Eustaquio A.S."/>
        </authorList>
    </citation>
    <scope>NUCLEOTIDE SEQUENCE [LARGE SCALE GENOMIC DNA]</scope>
    <source>
        <strain evidence="13 14">RL21-008-BIB-A</strain>
    </source>
</reference>